<keyword evidence="4 9" id="KW-1133">Transmembrane helix</keyword>
<feature type="domain" description="G-protein coupled receptors family 1 profile" evidence="10">
    <location>
        <begin position="1"/>
        <end position="83"/>
    </location>
</feature>
<dbReference type="Pfam" id="PF00001">
    <property type="entry name" value="7tm_1"/>
    <property type="match status" value="1"/>
</dbReference>
<dbReference type="PROSITE" id="PS50262">
    <property type="entry name" value="G_PROTEIN_RECEP_F1_2"/>
    <property type="match status" value="1"/>
</dbReference>
<dbReference type="EMBL" id="MU826827">
    <property type="protein sequence ID" value="KAJ7374626.1"/>
    <property type="molecule type" value="Genomic_DNA"/>
</dbReference>
<name>A0A9W9Z3Q1_9CNID</name>
<gene>
    <name evidence="11" type="primary">ADRA1D_1</name>
    <name evidence="11" type="ORF">OS493_004965</name>
</gene>
<comment type="caution">
    <text evidence="11">The sequence shown here is derived from an EMBL/GenBank/DDBJ whole genome shotgun (WGS) entry which is preliminary data.</text>
</comment>
<evidence type="ECO:0000313" key="12">
    <source>
        <dbReference type="Proteomes" id="UP001163046"/>
    </source>
</evidence>
<comment type="subcellular location">
    <subcellularLocation>
        <location evidence="1">Cell membrane</location>
        <topology evidence="1">Multi-pass membrane protein</topology>
    </subcellularLocation>
</comment>
<dbReference type="InterPro" id="IPR000276">
    <property type="entry name" value="GPCR_Rhodpsn"/>
</dbReference>
<keyword evidence="6 9" id="KW-0472">Membrane</keyword>
<dbReference type="OrthoDB" id="5950740at2759"/>
<evidence type="ECO:0000259" key="10">
    <source>
        <dbReference type="PROSITE" id="PS50262"/>
    </source>
</evidence>
<keyword evidence="7" id="KW-0675">Receptor</keyword>
<dbReference type="GO" id="GO:0005886">
    <property type="term" value="C:plasma membrane"/>
    <property type="evidence" value="ECO:0007669"/>
    <property type="project" value="UniProtKB-SubCell"/>
</dbReference>
<evidence type="ECO:0000256" key="8">
    <source>
        <dbReference type="ARBA" id="ARBA00023224"/>
    </source>
</evidence>
<reference evidence="11" key="1">
    <citation type="submission" date="2023-01" db="EMBL/GenBank/DDBJ databases">
        <title>Genome assembly of the deep-sea coral Lophelia pertusa.</title>
        <authorList>
            <person name="Herrera S."/>
            <person name="Cordes E."/>
        </authorList>
    </citation>
    <scope>NUCLEOTIDE SEQUENCE</scope>
    <source>
        <strain evidence="11">USNM1676648</strain>
        <tissue evidence="11">Polyp</tissue>
    </source>
</reference>
<evidence type="ECO:0000256" key="2">
    <source>
        <dbReference type="ARBA" id="ARBA00022475"/>
    </source>
</evidence>
<sequence>MTVGFILHIANVVVGKMPHPRVLCNLGSTISLIFNSIIIQHLALISVERFIAVKFALRYHTIVTNRRAVLASIVIWLWGIAVASVSPVAMKIDGLETFEEFFKPWHRAPIVVMSRTVYSQHLSEVTLFSW</sequence>
<organism evidence="11 12">
    <name type="scientific">Desmophyllum pertusum</name>
    <dbReference type="NCBI Taxonomy" id="174260"/>
    <lineage>
        <taxon>Eukaryota</taxon>
        <taxon>Metazoa</taxon>
        <taxon>Cnidaria</taxon>
        <taxon>Anthozoa</taxon>
        <taxon>Hexacorallia</taxon>
        <taxon>Scleractinia</taxon>
        <taxon>Caryophylliina</taxon>
        <taxon>Caryophylliidae</taxon>
        <taxon>Desmophyllum</taxon>
    </lineage>
</organism>
<dbReference type="GO" id="GO:0004930">
    <property type="term" value="F:G protein-coupled receptor activity"/>
    <property type="evidence" value="ECO:0007669"/>
    <property type="project" value="UniProtKB-KW"/>
</dbReference>
<dbReference type="AlphaFoldDB" id="A0A9W9Z3Q1"/>
<keyword evidence="8" id="KW-0807">Transducer</keyword>
<dbReference type="PANTHER" id="PTHR24249">
    <property type="entry name" value="HISTAMINE RECEPTOR-RELATED G-PROTEIN COUPLED RECEPTOR"/>
    <property type="match status" value="1"/>
</dbReference>
<feature type="transmembrane region" description="Helical" evidence="9">
    <location>
        <begin position="68"/>
        <end position="90"/>
    </location>
</feature>
<accession>A0A9W9Z3Q1</accession>
<dbReference type="InterPro" id="IPR050569">
    <property type="entry name" value="TAAR"/>
</dbReference>
<evidence type="ECO:0000256" key="6">
    <source>
        <dbReference type="ARBA" id="ARBA00023136"/>
    </source>
</evidence>
<keyword evidence="12" id="KW-1185">Reference proteome</keyword>
<proteinExistence type="predicted"/>
<keyword evidence="3 9" id="KW-0812">Transmembrane</keyword>
<protein>
    <submittedName>
        <fullName evidence="11">Adrenoceptor alpha 1D</fullName>
    </submittedName>
</protein>
<evidence type="ECO:0000256" key="7">
    <source>
        <dbReference type="ARBA" id="ARBA00023170"/>
    </source>
</evidence>
<evidence type="ECO:0000313" key="11">
    <source>
        <dbReference type="EMBL" id="KAJ7374626.1"/>
    </source>
</evidence>
<dbReference type="PANTHER" id="PTHR24249:SF372">
    <property type="entry name" value="G-PROTEIN COUPLED RECEPTORS FAMILY 1 PROFILE DOMAIN-CONTAINING PROTEIN"/>
    <property type="match status" value="1"/>
</dbReference>
<keyword evidence="2" id="KW-1003">Cell membrane</keyword>
<evidence type="ECO:0000256" key="3">
    <source>
        <dbReference type="ARBA" id="ARBA00022692"/>
    </source>
</evidence>
<keyword evidence="5" id="KW-0297">G-protein coupled receptor</keyword>
<feature type="transmembrane region" description="Helical" evidence="9">
    <location>
        <begin position="26"/>
        <end position="47"/>
    </location>
</feature>
<dbReference type="Gene3D" id="1.20.1070.10">
    <property type="entry name" value="Rhodopsin 7-helix transmembrane proteins"/>
    <property type="match status" value="1"/>
</dbReference>
<evidence type="ECO:0000256" key="4">
    <source>
        <dbReference type="ARBA" id="ARBA00022989"/>
    </source>
</evidence>
<evidence type="ECO:0000256" key="1">
    <source>
        <dbReference type="ARBA" id="ARBA00004651"/>
    </source>
</evidence>
<evidence type="ECO:0000256" key="9">
    <source>
        <dbReference type="SAM" id="Phobius"/>
    </source>
</evidence>
<dbReference type="InterPro" id="IPR017452">
    <property type="entry name" value="GPCR_Rhodpsn_7TM"/>
</dbReference>
<dbReference type="SUPFAM" id="SSF81321">
    <property type="entry name" value="Family A G protein-coupled receptor-like"/>
    <property type="match status" value="1"/>
</dbReference>
<evidence type="ECO:0000256" key="5">
    <source>
        <dbReference type="ARBA" id="ARBA00023040"/>
    </source>
</evidence>
<dbReference type="Proteomes" id="UP001163046">
    <property type="component" value="Unassembled WGS sequence"/>
</dbReference>